<protein>
    <recommendedName>
        <fullName evidence="4">PEP-CTERM protein-sorting domain-containing protein</fullName>
    </recommendedName>
</protein>
<feature type="transmembrane region" description="Helical" evidence="1">
    <location>
        <begin position="5"/>
        <end position="21"/>
    </location>
</feature>
<evidence type="ECO:0000256" key="1">
    <source>
        <dbReference type="SAM" id="Phobius"/>
    </source>
</evidence>
<gene>
    <name evidence="2" type="ORF">ACFO5O_10815</name>
</gene>
<sequence length="49" mass="5463">MKQILLILLVVVAIIMIYLGVNAGMKPPIYTGVGFIIITFLFLDKPKKD</sequence>
<dbReference type="Proteomes" id="UP001595953">
    <property type="component" value="Unassembled WGS sequence"/>
</dbReference>
<keyword evidence="1" id="KW-1133">Transmembrane helix</keyword>
<comment type="caution">
    <text evidence="2">The sequence shown here is derived from an EMBL/GenBank/DDBJ whole genome shotgun (WGS) entry which is preliminary data.</text>
</comment>
<keyword evidence="1" id="KW-0472">Membrane</keyword>
<keyword evidence="1" id="KW-0812">Transmembrane</keyword>
<keyword evidence="3" id="KW-1185">Reference proteome</keyword>
<accession>A0ABV9N4V6</accession>
<feature type="transmembrane region" description="Helical" evidence="1">
    <location>
        <begin position="27"/>
        <end position="43"/>
    </location>
</feature>
<evidence type="ECO:0008006" key="4">
    <source>
        <dbReference type="Google" id="ProtNLM"/>
    </source>
</evidence>
<dbReference type="EMBL" id="JBHSGP010000014">
    <property type="protein sequence ID" value="MFC4722815.1"/>
    <property type="molecule type" value="Genomic_DNA"/>
</dbReference>
<organism evidence="2 3">
    <name type="scientific">Geojedonia litorea</name>
    <dbReference type="NCBI Taxonomy" id="1268269"/>
    <lineage>
        <taxon>Bacteria</taxon>
        <taxon>Pseudomonadati</taxon>
        <taxon>Bacteroidota</taxon>
        <taxon>Flavobacteriia</taxon>
        <taxon>Flavobacteriales</taxon>
        <taxon>Flavobacteriaceae</taxon>
        <taxon>Geojedonia</taxon>
    </lineage>
</organism>
<evidence type="ECO:0000313" key="3">
    <source>
        <dbReference type="Proteomes" id="UP001595953"/>
    </source>
</evidence>
<reference evidence="3" key="1">
    <citation type="journal article" date="2019" name="Int. J. Syst. Evol. Microbiol.">
        <title>The Global Catalogue of Microorganisms (GCM) 10K type strain sequencing project: providing services to taxonomists for standard genome sequencing and annotation.</title>
        <authorList>
            <consortium name="The Broad Institute Genomics Platform"/>
            <consortium name="The Broad Institute Genome Sequencing Center for Infectious Disease"/>
            <person name="Wu L."/>
            <person name="Ma J."/>
        </authorList>
    </citation>
    <scope>NUCLEOTIDE SEQUENCE [LARGE SCALE GENOMIC DNA]</scope>
    <source>
        <strain evidence="3">CCUG 63682</strain>
    </source>
</reference>
<proteinExistence type="predicted"/>
<evidence type="ECO:0000313" key="2">
    <source>
        <dbReference type="EMBL" id="MFC4722815.1"/>
    </source>
</evidence>
<name>A0ABV9N4V6_9FLAO</name>
<dbReference type="RefSeq" id="WP_387963649.1">
    <property type="nucleotide sequence ID" value="NZ_JBHSGP010000014.1"/>
</dbReference>